<evidence type="ECO:0000259" key="3">
    <source>
        <dbReference type="PROSITE" id="PS51832"/>
    </source>
</evidence>
<evidence type="ECO:0000313" key="4">
    <source>
        <dbReference type="EMBL" id="MFC7411800.1"/>
    </source>
</evidence>
<dbReference type="CDD" id="cd00077">
    <property type="entry name" value="HDc"/>
    <property type="match status" value="2"/>
</dbReference>
<protein>
    <submittedName>
        <fullName evidence="4">HD domain-containing phosphohydrolase</fullName>
    </submittedName>
</protein>
<name>A0ABW2QQZ4_9BURK</name>
<organism evidence="4 5">
    <name type="scientific">Hydrogenophaga atypica</name>
    <dbReference type="NCBI Taxonomy" id="249409"/>
    <lineage>
        <taxon>Bacteria</taxon>
        <taxon>Pseudomonadati</taxon>
        <taxon>Pseudomonadota</taxon>
        <taxon>Betaproteobacteria</taxon>
        <taxon>Burkholderiales</taxon>
        <taxon>Comamonadaceae</taxon>
        <taxon>Hydrogenophaga</taxon>
    </lineage>
</organism>
<dbReference type="InterPro" id="IPR003607">
    <property type="entry name" value="HD/PDEase_dom"/>
</dbReference>
<dbReference type="Gene3D" id="3.30.450.40">
    <property type="match status" value="1"/>
</dbReference>
<sequence>MNSKVLPLKVHIATLVVGMLLVVSTSLMWVSDRTLTSQTLEAGEELFSRIADSTSDALELELKPAQIAVKILANSPLADANSLNARQRHLDALLAAIRSRGSFASAYVGTKNGSYLQVRELNEDFVRKIFDAPHDANYVARSISRDNPNSIDAVRYFYSADKSLVEARAVTNDDFDPRTRDWYLAANRAPDADAVISAPYKFATTGDIGISIAARHPDGFAVVGINITLGALSKLLAEYQKLKGMDLVLFDREGSIVAHPDPEIKPMLDARGNLDLVKLQDLSNPKMRAVWHQFQNQAAIASAENPKLKPGLGSAVRSNSMSTVDIDNREYFIRTDQVFDSGGTAFFLGALTPVDELIAPAKRARNNALMMTGSALLLVMLIAIQMANSISKPISALTREASEISRFHFETGTRQPTMVQEVQDLAVAVDSMRHTIRRFLEISTALGAEGNFAKLLDRILVETLDAAGATGGAVLLLSPDSTAFNGGAVSVPNSPDIKFSDIPKHLLKISGASVVSDCIEEKVTKTHRLVRDGTGSVDSILKLLMVDSCDTAVLPLIDRTGFVMGVLIVFWTDSADGKASTTDDERLKFVKALSGTASVALANQQLISQQKQLMQSFIELIAGAIDAKSPYTGGHCQRVPELTKMLAHAAEKKTEGPFADFRLNDDQWEALHIAAWLHDCGKVTTPEFVVDKATKLESVYDRIHEVRMRIELLKAQAEIDALRESVVVSGKGEDPSYLFDALRERWRELDDDWAFLAECNVGGEFMAPSKIERLKTISQYQWRRTLDNRLGVSAEEINRMMRTPAPTLPVMEPLLADRDEHVIERSESERLHPDTAPGNPWGFSLDMPTHLYNRGELYNLSISRGTLTAEERYKINDHIVQTIKMLEALPFPQHLKQVPEIAGGHHEKMDGKGYPKRLKRADMSLPARMMAIADIFEALTAADRPYKKGKLLSEAVKILAFMVKDQHIDADLFELFLSSGIYLDYAQRFMIPAQIDDVNVSDVLQSIKPSSHIGAYAT</sequence>
<dbReference type="PANTHER" id="PTHR43155">
    <property type="entry name" value="CYCLIC DI-GMP PHOSPHODIESTERASE PA4108-RELATED"/>
    <property type="match status" value="1"/>
</dbReference>
<dbReference type="EMBL" id="JBHTCA010000052">
    <property type="protein sequence ID" value="MFC7411800.1"/>
    <property type="molecule type" value="Genomic_DNA"/>
</dbReference>
<dbReference type="PROSITE" id="PS50885">
    <property type="entry name" value="HAMP"/>
    <property type="match status" value="1"/>
</dbReference>
<keyword evidence="5" id="KW-1185">Reference proteome</keyword>
<keyword evidence="1" id="KW-0472">Membrane</keyword>
<evidence type="ECO:0000259" key="2">
    <source>
        <dbReference type="PROSITE" id="PS50885"/>
    </source>
</evidence>
<dbReference type="Proteomes" id="UP001596501">
    <property type="component" value="Unassembled WGS sequence"/>
</dbReference>
<dbReference type="PANTHER" id="PTHR43155:SF2">
    <property type="entry name" value="CYCLIC DI-GMP PHOSPHODIESTERASE PA4108"/>
    <property type="match status" value="1"/>
</dbReference>
<feature type="transmembrane region" description="Helical" evidence="1">
    <location>
        <begin position="12"/>
        <end position="30"/>
    </location>
</feature>
<proteinExistence type="predicted"/>
<gene>
    <name evidence="4" type="ORF">ACFQPB_23380</name>
</gene>
<dbReference type="SMART" id="SM00471">
    <property type="entry name" value="HDc"/>
    <property type="match status" value="1"/>
</dbReference>
<dbReference type="Gene3D" id="6.10.340.10">
    <property type="match status" value="1"/>
</dbReference>
<keyword evidence="1" id="KW-1133">Transmembrane helix</keyword>
<keyword evidence="1" id="KW-0812">Transmembrane</keyword>
<dbReference type="SUPFAM" id="SSF55781">
    <property type="entry name" value="GAF domain-like"/>
    <property type="match status" value="1"/>
</dbReference>
<reference evidence="5" key="1">
    <citation type="journal article" date="2019" name="Int. J. Syst. Evol. Microbiol.">
        <title>The Global Catalogue of Microorganisms (GCM) 10K type strain sequencing project: providing services to taxonomists for standard genome sequencing and annotation.</title>
        <authorList>
            <consortium name="The Broad Institute Genomics Platform"/>
            <consortium name="The Broad Institute Genome Sequencing Center for Infectious Disease"/>
            <person name="Wu L."/>
            <person name="Ma J."/>
        </authorList>
    </citation>
    <scope>NUCLEOTIDE SEQUENCE [LARGE SCALE GENOMIC DNA]</scope>
    <source>
        <strain evidence="5">CGMCC 1.12371</strain>
    </source>
</reference>
<feature type="domain" description="HAMP" evidence="2">
    <location>
        <begin position="388"/>
        <end position="441"/>
    </location>
</feature>
<evidence type="ECO:0000256" key="1">
    <source>
        <dbReference type="SAM" id="Phobius"/>
    </source>
</evidence>
<feature type="domain" description="HD-GYP" evidence="3">
    <location>
        <begin position="779"/>
        <end position="992"/>
    </location>
</feature>
<dbReference type="SUPFAM" id="SSF109604">
    <property type="entry name" value="HD-domain/PDEase-like"/>
    <property type="match status" value="2"/>
</dbReference>
<dbReference type="Pfam" id="PF13487">
    <property type="entry name" value="HD_5"/>
    <property type="match status" value="1"/>
</dbReference>
<comment type="caution">
    <text evidence="4">The sequence shown here is derived from an EMBL/GenBank/DDBJ whole genome shotgun (WGS) entry which is preliminary data.</text>
</comment>
<dbReference type="Gene3D" id="1.10.3210.10">
    <property type="entry name" value="Hypothetical protein af1432"/>
    <property type="match status" value="2"/>
</dbReference>
<dbReference type="InterPro" id="IPR029016">
    <property type="entry name" value="GAF-like_dom_sf"/>
</dbReference>
<dbReference type="CDD" id="cd18773">
    <property type="entry name" value="PDC1_HK_sensor"/>
    <property type="match status" value="1"/>
</dbReference>
<dbReference type="Gene3D" id="3.30.450.20">
    <property type="entry name" value="PAS domain"/>
    <property type="match status" value="1"/>
</dbReference>
<dbReference type="InterPro" id="IPR037522">
    <property type="entry name" value="HD_GYP_dom"/>
</dbReference>
<evidence type="ECO:0000313" key="5">
    <source>
        <dbReference type="Proteomes" id="UP001596501"/>
    </source>
</evidence>
<accession>A0ABW2QQZ4</accession>
<dbReference type="PROSITE" id="PS51832">
    <property type="entry name" value="HD_GYP"/>
    <property type="match status" value="1"/>
</dbReference>
<dbReference type="InterPro" id="IPR003660">
    <property type="entry name" value="HAMP_dom"/>
</dbReference>
<dbReference type="RefSeq" id="WP_382228702.1">
    <property type="nucleotide sequence ID" value="NZ_JBHTCA010000052.1"/>
</dbReference>